<dbReference type="SUPFAM" id="SSF53383">
    <property type="entry name" value="PLP-dependent transferases"/>
    <property type="match status" value="1"/>
</dbReference>
<dbReference type="InterPro" id="IPR015422">
    <property type="entry name" value="PyrdxlP-dep_Trfase_small"/>
</dbReference>
<dbReference type="InterPro" id="IPR015421">
    <property type="entry name" value="PyrdxlP-dep_Trfase_major"/>
</dbReference>
<keyword evidence="4" id="KW-0456">Lyase</keyword>
<evidence type="ECO:0000313" key="8">
    <source>
        <dbReference type="Proteomes" id="UP000731465"/>
    </source>
</evidence>
<keyword evidence="8" id="KW-1185">Reference proteome</keyword>
<dbReference type="PANTHER" id="PTHR43525:SF1">
    <property type="entry name" value="PROTEIN MALY"/>
    <property type="match status" value="1"/>
</dbReference>
<protein>
    <recommendedName>
        <fullName evidence="2">cysteine-S-conjugate beta-lyase</fullName>
        <ecNumber evidence="2">4.4.1.13</ecNumber>
    </recommendedName>
</protein>
<evidence type="ECO:0000256" key="3">
    <source>
        <dbReference type="ARBA" id="ARBA00022898"/>
    </source>
</evidence>
<gene>
    <name evidence="7" type="ORF">J5V48_02235</name>
</gene>
<evidence type="ECO:0000313" key="7">
    <source>
        <dbReference type="EMBL" id="MBW7569706.1"/>
    </source>
</evidence>
<evidence type="ECO:0000256" key="5">
    <source>
        <dbReference type="ARBA" id="ARBA00037974"/>
    </source>
</evidence>
<reference evidence="7 8" key="1">
    <citation type="submission" date="2021-03" db="EMBL/GenBank/DDBJ databases">
        <title>Succinivibrio sp. nov. isolated from feces of cow.</title>
        <authorList>
            <person name="Choi J.-Y."/>
        </authorList>
    </citation>
    <scope>NUCLEOTIDE SEQUENCE [LARGE SCALE GENOMIC DNA]</scope>
    <source>
        <strain evidence="7 8">AGMB01872</strain>
    </source>
</reference>
<dbReference type="CDD" id="cd00609">
    <property type="entry name" value="AAT_like"/>
    <property type="match status" value="1"/>
</dbReference>
<name>A0ABS7DF18_9GAMM</name>
<keyword evidence="7" id="KW-0808">Transferase</keyword>
<accession>A0ABS7DF18</accession>
<keyword evidence="3" id="KW-0663">Pyridoxal phosphate</keyword>
<dbReference type="RefSeq" id="WP_219936645.1">
    <property type="nucleotide sequence ID" value="NZ_JAGFNY010000004.1"/>
</dbReference>
<dbReference type="Gene3D" id="3.90.1150.10">
    <property type="entry name" value="Aspartate Aminotransferase, domain 1"/>
    <property type="match status" value="1"/>
</dbReference>
<dbReference type="InterPro" id="IPR004839">
    <property type="entry name" value="Aminotransferase_I/II_large"/>
</dbReference>
<dbReference type="NCBIfam" id="TIGR04350">
    <property type="entry name" value="C_S_lyase_PatB"/>
    <property type="match status" value="1"/>
</dbReference>
<comment type="caution">
    <text evidence="7">The sequence shown here is derived from an EMBL/GenBank/DDBJ whole genome shotgun (WGS) entry which is preliminary data.</text>
</comment>
<dbReference type="GO" id="GO:0008483">
    <property type="term" value="F:transaminase activity"/>
    <property type="evidence" value="ECO:0007669"/>
    <property type="project" value="UniProtKB-KW"/>
</dbReference>
<dbReference type="Proteomes" id="UP000731465">
    <property type="component" value="Unassembled WGS sequence"/>
</dbReference>
<sequence>MAKYNFDEIIDRHNTYSDKWDIVKDKDVLPLWVADMDFKVAPPIQKAVEDLAKHGIYGYGIVPDEYYKAICSFHKRHYNCEISEDSIIPTPCMVGAISAILQGLSQCADEVIVQTPAYNNFFSCIKNSGCQIVENEILYSDGVFSLDFESLEKQAQSEKAKFLLLCNPHNPTGRLWTRQELERILAICKKHNLIVIADEVHCDIRPNGTVFTSFLNIDKSYNDRIILIRSASKTFNTAGLKNAYIVCQNKEFLKRIDRQVNINEICDVTSFGVAATIAAYTQCDDWIIELNDYIQENYKILCTFIKDNYPNFKVAKLESTYLAWVDMSKLNMSSDMIKKVLLEKAKVFINDGDMYRSPNEGFIRINLGCTHATLKEALNRFKNAI</sequence>
<comment type="similarity">
    <text evidence="5">Belongs to the class-II pyridoxal-phosphate-dependent aminotransferase family. MalY/PatB cystathionine beta-lyase subfamily.</text>
</comment>
<dbReference type="InterPro" id="IPR027619">
    <property type="entry name" value="C-S_lyase_PatB-like"/>
</dbReference>
<evidence type="ECO:0000259" key="6">
    <source>
        <dbReference type="Pfam" id="PF00155"/>
    </source>
</evidence>
<dbReference type="EMBL" id="JAGFNY010000004">
    <property type="protein sequence ID" value="MBW7569706.1"/>
    <property type="molecule type" value="Genomic_DNA"/>
</dbReference>
<feature type="domain" description="Aminotransferase class I/classII large" evidence="6">
    <location>
        <begin position="28"/>
        <end position="381"/>
    </location>
</feature>
<evidence type="ECO:0000256" key="4">
    <source>
        <dbReference type="ARBA" id="ARBA00023239"/>
    </source>
</evidence>
<dbReference type="PANTHER" id="PTHR43525">
    <property type="entry name" value="PROTEIN MALY"/>
    <property type="match status" value="1"/>
</dbReference>
<dbReference type="InterPro" id="IPR015424">
    <property type="entry name" value="PyrdxlP-dep_Trfase"/>
</dbReference>
<comment type="cofactor">
    <cofactor evidence="1">
        <name>pyridoxal 5'-phosphate</name>
        <dbReference type="ChEBI" id="CHEBI:597326"/>
    </cofactor>
</comment>
<dbReference type="Pfam" id="PF00155">
    <property type="entry name" value="Aminotran_1_2"/>
    <property type="match status" value="1"/>
</dbReference>
<evidence type="ECO:0000256" key="1">
    <source>
        <dbReference type="ARBA" id="ARBA00001933"/>
    </source>
</evidence>
<dbReference type="Gene3D" id="3.40.640.10">
    <property type="entry name" value="Type I PLP-dependent aspartate aminotransferase-like (Major domain)"/>
    <property type="match status" value="1"/>
</dbReference>
<dbReference type="EC" id="4.4.1.13" evidence="2"/>
<organism evidence="7 8">
    <name type="scientific">Succinivibrio faecicola</name>
    <dbReference type="NCBI Taxonomy" id="2820300"/>
    <lineage>
        <taxon>Bacteria</taxon>
        <taxon>Pseudomonadati</taxon>
        <taxon>Pseudomonadota</taxon>
        <taxon>Gammaproteobacteria</taxon>
        <taxon>Aeromonadales</taxon>
        <taxon>Succinivibrionaceae</taxon>
        <taxon>Succinivibrio</taxon>
    </lineage>
</organism>
<dbReference type="InterPro" id="IPR051798">
    <property type="entry name" value="Class-II_PLP-Dep_Aminotrans"/>
</dbReference>
<evidence type="ECO:0000256" key="2">
    <source>
        <dbReference type="ARBA" id="ARBA00012224"/>
    </source>
</evidence>
<proteinExistence type="inferred from homology"/>
<keyword evidence="7" id="KW-0032">Aminotransferase</keyword>